<feature type="non-terminal residue" evidence="2">
    <location>
        <position position="107"/>
    </location>
</feature>
<accession>A0A2G1VM18</accession>
<comment type="caution">
    <text evidence="2">The sequence shown here is derived from an EMBL/GenBank/DDBJ whole genome shotgun (WGS) entry which is preliminary data.</text>
</comment>
<dbReference type="AlphaFoldDB" id="A0A2G1VM18"/>
<keyword evidence="3" id="KW-1185">Reference proteome</keyword>
<dbReference type="RefSeq" id="WP_143469417.1">
    <property type="nucleotide sequence ID" value="NZ_KZ319308.1"/>
</dbReference>
<dbReference type="OrthoDB" id="1445768at2"/>
<name>A0A2G1VM18_9FLAO</name>
<evidence type="ECO:0000313" key="3">
    <source>
        <dbReference type="Proteomes" id="UP000229433"/>
    </source>
</evidence>
<evidence type="ECO:0000313" key="2">
    <source>
        <dbReference type="EMBL" id="PHQ27803.1"/>
    </source>
</evidence>
<feature type="signal peptide" evidence="1">
    <location>
        <begin position="1"/>
        <end position="19"/>
    </location>
</feature>
<evidence type="ECO:0000256" key="1">
    <source>
        <dbReference type="SAM" id="SignalP"/>
    </source>
</evidence>
<feature type="chain" id="PRO_5013948241" description="S9 family peptidase" evidence="1">
    <location>
        <begin position="20"/>
        <end position="107"/>
    </location>
</feature>
<dbReference type="Gene3D" id="3.90.930.1">
    <property type="match status" value="1"/>
</dbReference>
<reference evidence="2 3" key="1">
    <citation type="submission" date="2017-08" db="EMBL/GenBank/DDBJ databases">
        <title>The whole genome shortgun sequences of strain Leeuwenhoekiella nanhaiensis G18 from the South China Sea.</title>
        <authorList>
            <person name="Liu Q."/>
        </authorList>
    </citation>
    <scope>NUCLEOTIDE SEQUENCE [LARGE SCALE GENOMIC DNA]</scope>
    <source>
        <strain evidence="2 3">G18</strain>
    </source>
</reference>
<organism evidence="2 3">
    <name type="scientific">Leeuwenhoekiella nanhaiensis</name>
    <dbReference type="NCBI Taxonomy" id="1655491"/>
    <lineage>
        <taxon>Bacteria</taxon>
        <taxon>Pseudomonadati</taxon>
        <taxon>Bacteroidota</taxon>
        <taxon>Flavobacteriia</taxon>
        <taxon>Flavobacteriales</taxon>
        <taxon>Flavobacteriaceae</taxon>
        <taxon>Leeuwenhoekiella</taxon>
    </lineage>
</organism>
<dbReference type="Proteomes" id="UP000229433">
    <property type="component" value="Unassembled WGS sequence"/>
</dbReference>
<evidence type="ECO:0008006" key="4">
    <source>
        <dbReference type="Google" id="ProtNLM"/>
    </source>
</evidence>
<proteinExistence type="predicted"/>
<protein>
    <recommendedName>
        <fullName evidence="4">S9 family peptidase</fullName>
    </recommendedName>
</protein>
<sequence length="107" mass="12414">MKRFPAIIFLLLICNLSNAQHTDKFKKIVSELEEIDSKPDTVFYENGKIWWISTTTTYKYNSQNYTTHSGKQTQFYENGQIASEAILGKYGNIISWNSYDREGNKTS</sequence>
<gene>
    <name evidence="2" type="ORF">CJ305_18085</name>
</gene>
<dbReference type="EMBL" id="NQXA01000029">
    <property type="protein sequence ID" value="PHQ27803.1"/>
    <property type="molecule type" value="Genomic_DNA"/>
</dbReference>
<keyword evidence="1" id="KW-0732">Signal</keyword>